<dbReference type="InterPro" id="IPR038591">
    <property type="entry name" value="NolW-like_sf"/>
</dbReference>
<organism evidence="4 6">
    <name type="scientific">Azotobacter beijerinckii</name>
    <dbReference type="NCBI Taxonomy" id="170623"/>
    <lineage>
        <taxon>Bacteria</taxon>
        <taxon>Pseudomonadati</taxon>
        <taxon>Pseudomonadota</taxon>
        <taxon>Gammaproteobacteria</taxon>
        <taxon>Pseudomonadales</taxon>
        <taxon>Pseudomonadaceae</taxon>
        <taxon>Azotobacter</taxon>
    </lineage>
</organism>
<sequence length="270" mass="29754">MKIRPLLVVLLTLATARVLAATEIIQLNYRMADELLPIAQSILGGDGRVNAYGDRLIANAPAAKIQELRGLLEQLDSPPRRLLISVDNSEAKTGERHGYAMDGSVDAGNVEIQAGRGQIHDENRVRILNRGTASRNGALQQIQAIEGYPAQIETGQSVPLRSTHIGPHGQQVYRETDYLDITRSLYVIARISGDNVHITLSSNNDRLDTSRPRVIDIQSLDTQVSGRLGEWIELGNASESRQSDHQGLLRQHSASSQEELSMRMKVEILD</sequence>
<dbReference type="EMBL" id="FNYO01000011">
    <property type="protein sequence ID" value="SEI59441.1"/>
    <property type="molecule type" value="Genomic_DNA"/>
</dbReference>
<dbReference type="EMBL" id="FNYQ01000045">
    <property type="protein sequence ID" value="SEJ07401.1"/>
    <property type="molecule type" value="Genomic_DNA"/>
</dbReference>
<protein>
    <submittedName>
        <fullName evidence="4">Type II/III secretion system short domain-containing protein</fullName>
    </submittedName>
</protein>
<evidence type="ECO:0000313" key="6">
    <source>
        <dbReference type="Proteomes" id="UP000199250"/>
    </source>
</evidence>
<dbReference type="STRING" id="170623.SAMN04244579_01269"/>
<dbReference type="Gene3D" id="3.30.1370.120">
    <property type="match status" value="1"/>
</dbReference>
<reference evidence="5 6" key="1">
    <citation type="submission" date="2016-10" db="EMBL/GenBank/DDBJ databases">
        <authorList>
            <person name="de Groot N.N."/>
        </authorList>
    </citation>
    <scope>NUCLEOTIDE SEQUENCE [LARGE SCALE GENOMIC DNA]</scope>
    <source>
        <strain evidence="3 5">DSM 1041</strain>
        <strain evidence="4 6">DSM 373</strain>
    </source>
</reference>
<keyword evidence="1" id="KW-0732">Signal</keyword>
<dbReference type="InterPro" id="IPR005644">
    <property type="entry name" value="NolW-like"/>
</dbReference>
<dbReference type="Pfam" id="PF03958">
    <property type="entry name" value="Secretin_N"/>
    <property type="match status" value="1"/>
</dbReference>
<evidence type="ECO:0000256" key="1">
    <source>
        <dbReference type="SAM" id="SignalP"/>
    </source>
</evidence>
<name>A0A1H6VRY2_9GAMM</name>
<evidence type="ECO:0000313" key="3">
    <source>
        <dbReference type="EMBL" id="SEI59441.1"/>
    </source>
</evidence>
<dbReference type="Proteomes" id="UP000199250">
    <property type="component" value="Unassembled WGS sequence"/>
</dbReference>
<feature type="chain" id="PRO_5011394577" evidence="1">
    <location>
        <begin position="21"/>
        <end position="270"/>
    </location>
</feature>
<evidence type="ECO:0000313" key="4">
    <source>
        <dbReference type="EMBL" id="SEJ07401.1"/>
    </source>
</evidence>
<dbReference type="AlphaFoldDB" id="A0A1H6VRY2"/>
<evidence type="ECO:0000313" key="5">
    <source>
        <dbReference type="Proteomes" id="UP000199005"/>
    </source>
</evidence>
<accession>A0A1H6VRY2</accession>
<gene>
    <name evidence="4" type="ORF">SAMN04244572_02648</name>
    <name evidence="3" type="ORF">SAMN04244579_01269</name>
</gene>
<evidence type="ECO:0000259" key="2">
    <source>
        <dbReference type="Pfam" id="PF03958"/>
    </source>
</evidence>
<feature type="domain" description="NolW-like" evidence="2">
    <location>
        <begin position="22"/>
        <end position="80"/>
    </location>
</feature>
<proteinExistence type="predicted"/>
<feature type="signal peptide" evidence="1">
    <location>
        <begin position="1"/>
        <end position="20"/>
    </location>
</feature>
<dbReference type="Proteomes" id="UP000199005">
    <property type="component" value="Unassembled WGS sequence"/>
</dbReference>